<feature type="domain" description="Large polyvalent protein associated" evidence="1">
    <location>
        <begin position="9"/>
        <end position="98"/>
    </location>
</feature>
<dbReference type="InterPro" id="IPR041311">
    <property type="entry name" value="LPD29"/>
</dbReference>
<evidence type="ECO:0000313" key="3">
    <source>
        <dbReference type="Proteomes" id="UP000239833"/>
    </source>
</evidence>
<geneLocation type="plasmid" evidence="2">
    <name>unnamed3</name>
</geneLocation>
<dbReference type="GeneID" id="64221149"/>
<evidence type="ECO:0000259" key="1">
    <source>
        <dbReference type="Pfam" id="PF18847"/>
    </source>
</evidence>
<organism evidence="2 3">
    <name type="scientific">Paenibacillus larvae subsp. larvae</name>
    <dbReference type="NCBI Taxonomy" id="147375"/>
    <lineage>
        <taxon>Bacteria</taxon>
        <taxon>Bacillati</taxon>
        <taxon>Bacillota</taxon>
        <taxon>Bacilli</taxon>
        <taxon>Bacillales</taxon>
        <taxon>Paenibacillaceae</taxon>
        <taxon>Paenibacillus</taxon>
    </lineage>
</organism>
<accession>A0A2L1U7T5</accession>
<dbReference type="AlphaFoldDB" id="A0A2L1U7T5"/>
<proteinExistence type="predicted"/>
<keyword evidence="2" id="KW-0614">Plasmid</keyword>
<dbReference type="EMBL" id="CP019658">
    <property type="protein sequence ID" value="AVF28996.1"/>
    <property type="molecule type" value="Genomic_DNA"/>
</dbReference>
<dbReference type="Proteomes" id="UP000239833">
    <property type="component" value="Plasmid unnamed3"/>
</dbReference>
<evidence type="ECO:0000313" key="2">
    <source>
        <dbReference type="EMBL" id="AVF28996.1"/>
    </source>
</evidence>
<name>A0A2L1U7T5_9BACL</name>
<gene>
    <name evidence="2" type="ORF">ERICIII_04995</name>
</gene>
<protein>
    <recommendedName>
        <fullName evidence="1">Large polyvalent protein associated domain-containing protein</fullName>
    </recommendedName>
</protein>
<dbReference type="Pfam" id="PF18847">
    <property type="entry name" value="LPD29"/>
    <property type="match status" value="1"/>
</dbReference>
<sequence length="157" mass="17819">MKESINERATETAKKIRKTLKKAFPNTKFSVRSSTFSMGSSVYVSWVDGPLKSDVDSILNRFKSGYFDYMTDVYKITGYEWEGKLVVGAKYISCSRELSPERRARILTKLQESEPDGSWGDFKIHEQTAAEVQLITACELEGHPSQLSGKEVKIYET</sequence>
<reference evidence="3" key="1">
    <citation type="submission" date="2017-02" db="EMBL/GenBank/DDBJ databases">
        <title>Delineation of Paenibacillus larvae strains originating from foulbrood outbreaks.</title>
        <authorList>
            <person name="Beims H."/>
            <person name="Bunk B."/>
            <person name="Sproeer C."/>
            <person name="Mohr K.I."/>
            <person name="Pradella S."/>
            <person name="Guenther G."/>
            <person name="Rohde M."/>
            <person name="von der Ohe W."/>
            <person name="Steinert M."/>
        </authorList>
    </citation>
    <scope>NUCLEOTIDE SEQUENCE [LARGE SCALE GENOMIC DNA]</scope>
    <source>
        <strain evidence="3">Eric_III</strain>
        <plasmid evidence="3">Plasmid unnamed3</plasmid>
    </source>
</reference>
<dbReference type="RefSeq" id="WP_104932933.1">
    <property type="nucleotide sequence ID" value="NZ_CP019658.1"/>
</dbReference>